<evidence type="ECO:0000313" key="2">
    <source>
        <dbReference type="Proteomes" id="UP000030762"/>
    </source>
</evidence>
<dbReference type="AlphaFoldDB" id="T0RAC9"/>
<dbReference type="STRING" id="1156394.T0RAC9"/>
<dbReference type="Gene3D" id="1.25.40.10">
    <property type="entry name" value="Tetratricopeptide repeat domain"/>
    <property type="match status" value="1"/>
</dbReference>
<keyword evidence="2" id="KW-1185">Reference proteome</keyword>
<dbReference type="RefSeq" id="XP_008617463.1">
    <property type="nucleotide sequence ID" value="XM_008619241.1"/>
</dbReference>
<evidence type="ECO:0000313" key="1">
    <source>
        <dbReference type="EMBL" id="EQC29128.1"/>
    </source>
</evidence>
<dbReference type="EMBL" id="JH767187">
    <property type="protein sequence ID" value="EQC29128.1"/>
    <property type="molecule type" value="Genomic_DNA"/>
</dbReference>
<evidence type="ECO:0008006" key="3">
    <source>
        <dbReference type="Google" id="ProtNLM"/>
    </source>
</evidence>
<dbReference type="VEuPathDB" id="FungiDB:SDRG_13159"/>
<proteinExistence type="predicted"/>
<organism evidence="1 2">
    <name type="scientific">Saprolegnia diclina (strain VS20)</name>
    <dbReference type="NCBI Taxonomy" id="1156394"/>
    <lineage>
        <taxon>Eukaryota</taxon>
        <taxon>Sar</taxon>
        <taxon>Stramenopiles</taxon>
        <taxon>Oomycota</taxon>
        <taxon>Saprolegniomycetes</taxon>
        <taxon>Saprolegniales</taxon>
        <taxon>Saprolegniaceae</taxon>
        <taxon>Saprolegnia</taxon>
    </lineage>
</organism>
<accession>T0RAC9</accession>
<gene>
    <name evidence="1" type="ORF">SDRG_13159</name>
</gene>
<dbReference type="Proteomes" id="UP000030762">
    <property type="component" value="Unassembled WGS sequence"/>
</dbReference>
<dbReference type="OrthoDB" id="185373at2759"/>
<dbReference type="InterPro" id="IPR011990">
    <property type="entry name" value="TPR-like_helical_dom_sf"/>
</dbReference>
<protein>
    <recommendedName>
        <fullName evidence="3">Pentacotripeptide-repeat region of PRORP domain-containing protein</fullName>
    </recommendedName>
</protein>
<name>T0RAC9_SAPDV</name>
<dbReference type="OMA" id="DMFEATA"/>
<dbReference type="InParanoid" id="T0RAC9"/>
<dbReference type="GeneID" id="19953886"/>
<sequence length="614" mass="67462">MLSAARRCILPRTVRASVRLLASSAEHVEAAWSAIQRAPMPAPVSDYVRVWYDSMAAGRPALTQDVWMALEDRFPHELSLDMFEATAAALLGHDDAAAASLYETQCRQRADKVTDTFRDIAVRAYCNLDQVDDAIAIVRQQVHADMHLQARVLYACARLERHDDCEELLRAIDAAPSSWTAKGCDNVLRALGSLYPIDRVFDFFSRMLAQGILPTPTSVRLLLQACLFNHHNAHLERLLHNIPKLQLPSDASLVQAQIAGHVHLGHALENVLPLTATLATTHATDEKTLPTLYDVFYTAMDRDDLASAITVLHQLSPFPVPYTMLYAVLDALPEDATALWASTASLLETTLQHHKEEVPSHLAVPVLTAARRANDDALVLRLFHALASTGVVPNKTTLSLVAQSCKALDDADDATRQSMVDAVNAVTSSSSWSSDSSIASTHLVSIASFGRAPGDTLLAILTASHAWDPMLVSAALSALGQIEDSDRIQAVFAMAVDKSAVDARVETQYVRLLVRVGRHASMKALADVLPTAEIPVPLLDEALVLMMRCKRYKVVIRLLPQVRTRPETYVAVFHEALTYTRSKVWLTRLYEMARHRARLPEADVAAYHALLAQA</sequence>
<reference evidence="1 2" key="1">
    <citation type="submission" date="2012-04" db="EMBL/GenBank/DDBJ databases">
        <title>The Genome Sequence of Saprolegnia declina VS20.</title>
        <authorList>
            <consortium name="The Broad Institute Genome Sequencing Platform"/>
            <person name="Russ C."/>
            <person name="Nusbaum C."/>
            <person name="Tyler B."/>
            <person name="van West P."/>
            <person name="Dieguez-Uribeondo J."/>
            <person name="de Bruijn I."/>
            <person name="Tripathy S."/>
            <person name="Jiang R."/>
            <person name="Young S.K."/>
            <person name="Zeng Q."/>
            <person name="Gargeya S."/>
            <person name="Fitzgerald M."/>
            <person name="Haas B."/>
            <person name="Abouelleil A."/>
            <person name="Alvarado L."/>
            <person name="Arachchi H.M."/>
            <person name="Berlin A."/>
            <person name="Chapman S.B."/>
            <person name="Goldberg J."/>
            <person name="Griggs A."/>
            <person name="Gujja S."/>
            <person name="Hansen M."/>
            <person name="Howarth C."/>
            <person name="Imamovic A."/>
            <person name="Larimer J."/>
            <person name="McCowen C."/>
            <person name="Montmayeur A."/>
            <person name="Murphy C."/>
            <person name="Neiman D."/>
            <person name="Pearson M."/>
            <person name="Priest M."/>
            <person name="Roberts A."/>
            <person name="Saif S."/>
            <person name="Shea T."/>
            <person name="Sisk P."/>
            <person name="Sykes S."/>
            <person name="Wortman J."/>
            <person name="Nusbaum C."/>
            <person name="Birren B."/>
        </authorList>
    </citation>
    <scope>NUCLEOTIDE SEQUENCE [LARGE SCALE GENOMIC DNA]</scope>
    <source>
        <strain evidence="1 2">VS20</strain>
    </source>
</reference>